<dbReference type="OrthoDB" id="16892at10239"/>
<reference evidence="2 4" key="3">
    <citation type="submission" date="2019-06" db="EMBL/GenBank/DDBJ databases">
        <authorList>
            <person name="Bower L."/>
            <person name="Leinonen R."/>
        </authorList>
    </citation>
    <scope>NUCLEOTIDE SEQUENCE [LARGE SCALE GENOMIC DNA]</scope>
</reference>
<organism evidence="1 3">
    <name type="scientific">Yersinia phage fHe-Yen9-04</name>
    <dbReference type="NCBI Taxonomy" id="2052742"/>
    <lineage>
        <taxon>Viruses</taxon>
        <taxon>Duplodnaviria</taxon>
        <taxon>Heunggongvirae</taxon>
        <taxon>Uroviricota</taxon>
        <taxon>Caudoviricetes</taxon>
        <taxon>Eneladusvirus</taxon>
        <taxon>Eneladusvirus Yen904</taxon>
    </lineage>
</organism>
<name>A0A2C9CWC4_9CAUD</name>
<dbReference type="RefSeq" id="YP_009623647.1">
    <property type="nucleotide sequence ID" value="NC_042116.1"/>
</dbReference>
<evidence type="ECO:0000313" key="4">
    <source>
        <dbReference type="Proteomes" id="UP000317227"/>
    </source>
</evidence>
<accession>A0A2C9CWC4</accession>
<gene>
    <name evidence="1" type="primary">g037</name>
</gene>
<keyword evidence="3" id="KW-1185">Reference proteome</keyword>
<sequence>MLNIIENIDPINYIVQDVLNNIDGLELTPRNNFYIGDGYSLDVQEVRKNSYKLKVRTNNLQDLCNIAFDKKNLIIRYSPEFFFIQEGTELSTNLFDEMFRLEELPNAFRNNSTVFGLSVEFDHTTMMQTIELCRRIRDDFLRRIALQK</sequence>
<dbReference type="GeneID" id="40100455"/>
<dbReference type="KEGG" id="vg:40100455"/>
<reference evidence="3" key="2">
    <citation type="submission" date="2017-10" db="EMBL/GenBank/DDBJ databases">
        <authorList>
            <person name="Skurnik M."/>
        </authorList>
    </citation>
    <scope>NUCLEOTIDE SEQUENCE [LARGE SCALE GENOMIC DNA]</scope>
</reference>
<evidence type="ECO:0000313" key="3">
    <source>
        <dbReference type="Proteomes" id="UP000240931"/>
    </source>
</evidence>
<reference evidence="1" key="1">
    <citation type="submission" date="2017-10" db="EMBL/GenBank/DDBJ databases">
        <authorList>
            <person name="Banno H."/>
            <person name="Chua N.-H."/>
        </authorList>
    </citation>
    <scope>NUCLEOTIDE SEQUENCE [LARGE SCALE GENOMIC DNA]</scope>
</reference>
<dbReference type="Proteomes" id="UP000317227">
    <property type="component" value="Segment"/>
</dbReference>
<evidence type="ECO:0000313" key="1">
    <source>
        <dbReference type="EMBL" id="SOK58314.1"/>
    </source>
</evidence>
<dbReference type="Proteomes" id="UP000240931">
    <property type="component" value="Segment"/>
</dbReference>
<evidence type="ECO:0000313" key="2">
    <source>
        <dbReference type="EMBL" id="VUE36083.1"/>
    </source>
</evidence>
<dbReference type="EMBL" id="LR596615">
    <property type="protein sequence ID" value="VUE36083.1"/>
    <property type="molecule type" value="Genomic_DNA"/>
</dbReference>
<dbReference type="EMBL" id="LT960551">
    <property type="protein sequence ID" value="SOK58314.1"/>
    <property type="molecule type" value="Genomic_DNA"/>
</dbReference>
<protein>
    <submittedName>
        <fullName evidence="1">Uncharacterized protein</fullName>
    </submittedName>
</protein>
<proteinExistence type="predicted"/>